<dbReference type="RefSeq" id="WP_202015828.1">
    <property type="nucleotide sequence ID" value="NZ_JAERRB010000016.1"/>
</dbReference>
<dbReference type="Gene3D" id="1.10.10.10">
    <property type="entry name" value="Winged helix-like DNA-binding domain superfamily/Winged helix DNA-binding domain"/>
    <property type="match status" value="1"/>
</dbReference>
<accession>A0ABS1L1M4</accession>
<name>A0ABS1L1M4_9BACT</name>
<evidence type="ECO:0000256" key="1">
    <source>
        <dbReference type="ARBA" id="ARBA00023015"/>
    </source>
</evidence>
<protein>
    <submittedName>
        <fullName evidence="5">Helix-turn-helix transcriptional regulator</fullName>
    </submittedName>
</protein>
<dbReference type="InterPro" id="IPR036388">
    <property type="entry name" value="WH-like_DNA-bd_sf"/>
</dbReference>
<evidence type="ECO:0000256" key="3">
    <source>
        <dbReference type="ARBA" id="ARBA00023163"/>
    </source>
</evidence>
<dbReference type="CDD" id="cd06170">
    <property type="entry name" value="LuxR_C_like"/>
    <property type="match status" value="1"/>
</dbReference>
<reference evidence="5 6" key="1">
    <citation type="submission" date="2021-01" db="EMBL/GenBank/DDBJ databases">
        <title>Chryseolinea sp. Jin1 Genome sequencing and assembly.</title>
        <authorList>
            <person name="Kim I."/>
        </authorList>
    </citation>
    <scope>NUCLEOTIDE SEQUENCE [LARGE SCALE GENOMIC DNA]</scope>
    <source>
        <strain evidence="5 6">Jin1</strain>
    </source>
</reference>
<dbReference type="Proteomes" id="UP000613030">
    <property type="component" value="Unassembled WGS sequence"/>
</dbReference>
<evidence type="ECO:0000259" key="4">
    <source>
        <dbReference type="PROSITE" id="PS50043"/>
    </source>
</evidence>
<dbReference type="PANTHER" id="PTHR44688">
    <property type="entry name" value="DNA-BINDING TRANSCRIPTIONAL ACTIVATOR DEVR_DOSR"/>
    <property type="match status" value="1"/>
</dbReference>
<feature type="domain" description="HTH luxR-type" evidence="4">
    <location>
        <begin position="1"/>
        <end position="62"/>
    </location>
</feature>
<gene>
    <name evidence="5" type="ORF">JI741_29520</name>
</gene>
<dbReference type="SMART" id="SM00421">
    <property type="entry name" value="HTH_LUXR"/>
    <property type="match status" value="1"/>
</dbReference>
<keyword evidence="2" id="KW-0238">DNA-binding</keyword>
<dbReference type="PROSITE" id="PS00622">
    <property type="entry name" value="HTH_LUXR_1"/>
    <property type="match status" value="1"/>
</dbReference>
<evidence type="ECO:0000313" key="5">
    <source>
        <dbReference type="EMBL" id="MBL0745407.1"/>
    </source>
</evidence>
<evidence type="ECO:0000313" key="6">
    <source>
        <dbReference type="Proteomes" id="UP000613030"/>
    </source>
</evidence>
<sequence>MSSFTSKEKEVLSLISIGLTTKEIASRLNISHHTVETHRKNLLRKSEAKNSAQLIQKAFAQQMILG</sequence>
<proteinExistence type="predicted"/>
<dbReference type="PRINTS" id="PR00038">
    <property type="entry name" value="HTHLUXR"/>
</dbReference>
<keyword evidence="6" id="KW-1185">Reference proteome</keyword>
<dbReference type="InterPro" id="IPR016032">
    <property type="entry name" value="Sig_transdc_resp-reg_C-effctor"/>
</dbReference>
<dbReference type="Pfam" id="PF00196">
    <property type="entry name" value="GerE"/>
    <property type="match status" value="1"/>
</dbReference>
<dbReference type="PROSITE" id="PS50043">
    <property type="entry name" value="HTH_LUXR_2"/>
    <property type="match status" value="1"/>
</dbReference>
<organism evidence="5 6">
    <name type="scientific">Chryseolinea lacunae</name>
    <dbReference type="NCBI Taxonomy" id="2801331"/>
    <lineage>
        <taxon>Bacteria</taxon>
        <taxon>Pseudomonadati</taxon>
        <taxon>Bacteroidota</taxon>
        <taxon>Cytophagia</taxon>
        <taxon>Cytophagales</taxon>
        <taxon>Fulvivirgaceae</taxon>
        <taxon>Chryseolinea</taxon>
    </lineage>
</organism>
<keyword evidence="1" id="KW-0805">Transcription regulation</keyword>
<dbReference type="InterPro" id="IPR000792">
    <property type="entry name" value="Tscrpt_reg_LuxR_C"/>
</dbReference>
<comment type="caution">
    <text evidence="5">The sequence shown here is derived from an EMBL/GenBank/DDBJ whole genome shotgun (WGS) entry which is preliminary data.</text>
</comment>
<dbReference type="EMBL" id="JAERRB010000016">
    <property type="protein sequence ID" value="MBL0745407.1"/>
    <property type="molecule type" value="Genomic_DNA"/>
</dbReference>
<keyword evidence="3" id="KW-0804">Transcription</keyword>
<dbReference type="PANTHER" id="PTHR44688:SF16">
    <property type="entry name" value="DNA-BINDING TRANSCRIPTIONAL ACTIVATOR DEVR_DOSR"/>
    <property type="match status" value="1"/>
</dbReference>
<dbReference type="SUPFAM" id="SSF46894">
    <property type="entry name" value="C-terminal effector domain of the bipartite response regulators"/>
    <property type="match status" value="1"/>
</dbReference>
<evidence type="ECO:0000256" key="2">
    <source>
        <dbReference type="ARBA" id="ARBA00023125"/>
    </source>
</evidence>